<name>A0A484MC46_9ASTE</name>
<organism evidence="6 7">
    <name type="scientific">Cuscuta campestris</name>
    <dbReference type="NCBI Taxonomy" id="132261"/>
    <lineage>
        <taxon>Eukaryota</taxon>
        <taxon>Viridiplantae</taxon>
        <taxon>Streptophyta</taxon>
        <taxon>Embryophyta</taxon>
        <taxon>Tracheophyta</taxon>
        <taxon>Spermatophyta</taxon>
        <taxon>Magnoliopsida</taxon>
        <taxon>eudicotyledons</taxon>
        <taxon>Gunneridae</taxon>
        <taxon>Pentapetalae</taxon>
        <taxon>asterids</taxon>
        <taxon>lamiids</taxon>
        <taxon>Solanales</taxon>
        <taxon>Convolvulaceae</taxon>
        <taxon>Cuscuteae</taxon>
        <taxon>Cuscuta</taxon>
        <taxon>Cuscuta subgen. Grammica</taxon>
        <taxon>Cuscuta sect. Cleistogrammica</taxon>
    </lineage>
</organism>
<dbReference type="EMBL" id="OOIL02003144">
    <property type="protein sequence ID" value="VFQ86275.1"/>
    <property type="molecule type" value="Genomic_DNA"/>
</dbReference>
<dbReference type="GO" id="GO:0000243">
    <property type="term" value="C:commitment complex"/>
    <property type="evidence" value="ECO:0007669"/>
    <property type="project" value="TreeGrafter"/>
</dbReference>
<sequence>MEASGSMDLADNAIVRATQVFVKRQPEIHLFAARFREQHDDIPGARAAYQLVHSEISPGLLEATIKHANMEQRLGNHDDACSLYEQAIAIEKAKEQSQTLPLLFAQYARFLYLVSGKGDKAKEVLDQAVENAHLSKPLLEAIIHLESIQPQPKRIEYLDSLIEKFIVPTIDASFTASMDEREELSSIYMEFLDLFGDAKSIKKADDRHAKLFLQNRTSLLESKKRRSDDYLVSDKAKLAKAVTPVTASAMAPYPVGVQNQWPAGYGIQPQSWPQTTQAQVQQWNPAYGQQAAAYNAYGTYGSNYGAAAQVPPALPQAAPYGAYPSTYPAPNYGQPGVAATLTPSVPQQPSPAPVPPAAAATTAYYGSYY</sequence>
<dbReference type="Gene3D" id="1.25.40.10">
    <property type="entry name" value="Tetratricopeptide repeat domain"/>
    <property type="match status" value="1"/>
</dbReference>
<dbReference type="InterPro" id="IPR011990">
    <property type="entry name" value="TPR-like_helical_dom_sf"/>
</dbReference>
<keyword evidence="3" id="KW-0677">Repeat</keyword>
<dbReference type="GO" id="GO:0030627">
    <property type="term" value="F:pre-mRNA 5'-splice site binding"/>
    <property type="evidence" value="ECO:0007669"/>
    <property type="project" value="TreeGrafter"/>
</dbReference>
<proteinExistence type="predicted"/>
<evidence type="ECO:0000256" key="1">
    <source>
        <dbReference type="ARBA" id="ARBA00004123"/>
    </source>
</evidence>
<dbReference type="SUPFAM" id="SSF48452">
    <property type="entry name" value="TPR-like"/>
    <property type="match status" value="1"/>
</dbReference>
<evidence type="ECO:0000256" key="4">
    <source>
        <dbReference type="ARBA" id="ARBA00023187"/>
    </source>
</evidence>
<dbReference type="OrthoDB" id="10265668at2759"/>
<dbReference type="GO" id="GO:0071004">
    <property type="term" value="C:U2-type prespliceosome"/>
    <property type="evidence" value="ECO:0007669"/>
    <property type="project" value="TreeGrafter"/>
</dbReference>
<dbReference type="PANTHER" id="PTHR17204">
    <property type="entry name" value="PRE-MRNA PROCESSING PROTEIN PRP39-RELATED"/>
    <property type="match status" value="1"/>
</dbReference>
<evidence type="ECO:0000313" key="7">
    <source>
        <dbReference type="Proteomes" id="UP000595140"/>
    </source>
</evidence>
<evidence type="ECO:0008006" key="8">
    <source>
        <dbReference type="Google" id="ProtNLM"/>
    </source>
</evidence>
<dbReference type="Proteomes" id="UP000595140">
    <property type="component" value="Unassembled WGS sequence"/>
</dbReference>
<reference evidence="6 7" key="1">
    <citation type="submission" date="2018-04" db="EMBL/GenBank/DDBJ databases">
        <authorList>
            <person name="Vogel A."/>
        </authorList>
    </citation>
    <scope>NUCLEOTIDE SEQUENCE [LARGE SCALE GENOMIC DNA]</scope>
</reference>
<keyword evidence="2" id="KW-0507">mRNA processing</keyword>
<dbReference type="Pfam" id="PF23241">
    <property type="entry name" value="HAT_PRP39_C"/>
    <property type="match status" value="1"/>
</dbReference>
<dbReference type="GO" id="GO:0005685">
    <property type="term" value="C:U1 snRNP"/>
    <property type="evidence" value="ECO:0007669"/>
    <property type="project" value="TreeGrafter"/>
</dbReference>
<dbReference type="FunFam" id="1.25.40.10:FF:000159">
    <property type="entry name" value="Tetratricopeptide repeat (TPR)-like superfamily protein"/>
    <property type="match status" value="1"/>
</dbReference>
<keyword evidence="7" id="KW-1185">Reference proteome</keyword>
<dbReference type="PANTHER" id="PTHR17204:SF5">
    <property type="entry name" value="PRE-MRNA-PROCESSING FACTOR 39"/>
    <property type="match status" value="1"/>
</dbReference>
<evidence type="ECO:0000256" key="5">
    <source>
        <dbReference type="ARBA" id="ARBA00023242"/>
    </source>
</evidence>
<evidence type="ECO:0000313" key="6">
    <source>
        <dbReference type="EMBL" id="VFQ86275.1"/>
    </source>
</evidence>
<comment type="subcellular location">
    <subcellularLocation>
        <location evidence="1">Nucleus</location>
    </subcellularLocation>
</comment>
<keyword evidence="4" id="KW-0508">mRNA splicing</keyword>
<dbReference type="AlphaFoldDB" id="A0A484MC46"/>
<dbReference type="InterPro" id="IPR059164">
    <property type="entry name" value="HAT_PRP39_C"/>
</dbReference>
<evidence type="ECO:0000256" key="3">
    <source>
        <dbReference type="ARBA" id="ARBA00022737"/>
    </source>
</evidence>
<protein>
    <recommendedName>
        <fullName evidence="8">Suppressor of forked domain-containing protein</fullName>
    </recommendedName>
</protein>
<accession>A0A484MC46</accession>
<gene>
    <name evidence="6" type="ORF">CCAM_LOCUS28051</name>
</gene>
<keyword evidence="5" id="KW-0539">Nucleus</keyword>
<dbReference type="GO" id="GO:0000395">
    <property type="term" value="P:mRNA 5'-splice site recognition"/>
    <property type="evidence" value="ECO:0007669"/>
    <property type="project" value="TreeGrafter"/>
</dbReference>
<evidence type="ECO:0000256" key="2">
    <source>
        <dbReference type="ARBA" id="ARBA00022664"/>
    </source>
</evidence>